<dbReference type="Pfam" id="PF12697">
    <property type="entry name" value="Abhydrolase_6"/>
    <property type="match status" value="1"/>
</dbReference>
<reference evidence="2 3" key="1">
    <citation type="journal article" date="2023" name="IMA Fungus">
        <title>Comparative genomic study of the Penicillium genus elucidates a diverse pangenome and 15 lateral gene transfer events.</title>
        <authorList>
            <person name="Petersen C."/>
            <person name="Sorensen T."/>
            <person name="Nielsen M.R."/>
            <person name="Sondergaard T.E."/>
            <person name="Sorensen J.L."/>
            <person name="Fitzpatrick D.A."/>
            <person name="Frisvad J.C."/>
            <person name="Nielsen K.L."/>
        </authorList>
    </citation>
    <scope>NUCLEOTIDE SEQUENCE [LARGE SCALE GENOMIC DNA]</scope>
    <source>
        <strain evidence="2 3">IBT 3361</strain>
    </source>
</reference>
<keyword evidence="3" id="KW-1185">Reference proteome</keyword>
<dbReference type="SUPFAM" id="SSF53474">
    <property type="entry name" value="alpha/beta-Hydrolases"/>
    <property type="match status" value="1"/>
</dbReference>
<accession>A0ABQ8WTK7</accession>
<sequence length="421" mass="47169">MADGSPAKFKITEHVIDAQYIREYPTATISQDAALKVVVKKYTPVDNPIPQPGDELYEPLWEEILVQSQQQGFRIGSIWIADIANLGASGVVNERILGDDPSVFDHPRDILHMINLFRHEMSRPIIGVGHSMGATQLALLSLVHPRLFTSLVLIEPAILPTNLPLKLYAFLTLNRQDTWPSKSEALKSSTKSYARWDSRVLKRWNEHGYRNLQTVVSPQIDGEAKPIDGPVTLTSSIYQVAMLCLRPNFMGHTTSALADSTEAPPHDPLMYPDIIDPPHLSMPFYRSEVRVLFLMLEHIRPSVFYLFGGESQVTTPVDQAQILQRTGAGIGGSGRVKHSQVKKTVLLECGHTVPMEDVAGSASLIGTWVGQSVQRWKKDELRVHQKWSNHSTREVLTAPAKWRPMLEEALKSEARKERSKI</sequence>
<dbReference type="EMBL" id="JAPVEB010000001">
    <property type="protein sequence ID" value="KAJ5282251.1"/>
    <property type="molecule type" value="Genomic_DNA"/>
</dbReference>
<evidence type="ECO:0000259" key="1">
    <source>
        <dbReference type="Pfam" id="PF12697"/>
    </source>
</evidence>
<evidence type="ECO:0000313" key="2">
    <source>
        <dbReference type="EMBL" id="KAJ5282251.1"/>
    </source>
</evidence>
<dbReference type="InterPro" id="IPR000073">
    <property type="entry name" value="AB_hydrolase_1"/>
</dbReference>
<organism evidence="2 3">
    <name type="scientific">Penicillium chrysogenum</name>
    <name type="common">Penicillium notatum</name>
    <dbReference type="NCBI Taxonomy" id="5076"/>
    <lineage>
        <taxon>Eukaryota</taxon>
        <taxon>Fungi</taxon>
        <taxon>Dikarya</taxon>
        <taxon>Ascomycota</taxon>
        <taxon>Pezizomycotina</taxon>
        <taxon>Eurotiomycetes</taxon>
        <taxon>Eurotiomycetidae</taxon>
        <taxon>Eurotiales</taxon>
        <taxon>Aspergillaceae</taxon>
        <taxon>Penicillium</taxon>
        <taxon>Penicillium chrysogenum species complex</taxon>
    </lineage>
</organism>
<feature type="domain" description="AB hydrolase-1" evidence="1">
    <location>
        <begin position="87"/>
        <end position="356"/>
    </location>
</feature>
<dbReference type="Gene3D" id="3.40.50.1820">
    <property type="entry name" value="alpha/beta hydrolase"/>
    <property type="match status" value="1"/>
</dbReference>
<evidence type="ECO:0000313" key="3">
    <source>
        <dbReference type="Proteomes" id="UP001220256"/>
    </source>
</evidence>
<dbReference type="InterPro" id="IPR029058">
    <property type="entry name" value="AB_hydrolase_fold"/>
</dbReference>
<protein>
    <recommendedName>
        <fullName evidence="1">AB hydrolase-1 domain-containing protein</fullName>
    </recommendedName>
</protein>
<dbReference type="Proteomes" id="UP001220256">
    <property type="component" value="Unassembled WGS sequence"/>
</dbReference>
<proteinExistence type="predicted"/>
<gene>
    <name evidence="2" type="ORF">N7505_000231</name>
</gene>
<name>A0ABQ8WTK7_PENCH</name>
<comment type="caution">
    <text evidence="2">The sequence shown here is derived from an EMBL/GenBank/DDBJ whole genome shotgun (WGS) entry which is preliminary data.</text>
</comment>